<evidence type="ECO:0000313" key="3">
    <source>
        <dbReference type="Proteomes" id="UP000702209"/>
    </source>
</evidence>
<name>A0ABS0CN77_9NOCA</name>
<organism evidence="2 3">
    <name type="scientific">Nocardia amamiensis</name>
    <dbReference type="NCBI Taxonomy" id="404578"/>
    <lineage>
        <taxon>Bacteria</taxon>
        <taxon>Bacillati</taxon>
        <taxon>Actinomycetota</taxon>
        <taxon>Actinomycetes</taxon>
        <taxon>Mycobacteriales</taxon>
        <taxon>Nocardiaceae</taxon>
        <taxon>Nocardia</taxon>
    </lineage>
</organism>
<sequence>MTDPLADAVPEADLAEQSIPAYPEEPVLPDDVSEREESAERAVIERDVWDANPADVVEQSISVPLDDEVEDEFDY</sequence>
<accession>A0ABS0CN77</accession>
<evidence type="ECO:0000313" key="2">
    <source>
        <dbReference type="EMBL" id="MBF6298062.1"/>
    </source>
</evidence>
<comment type="caution">
    <text evidence="2">The sequence shown here is derived from an EMBL/GenBank/DDBJ whole genome shotgun (WGS) entry which is preliminary data.</text>
</comment>
<gene>
    <name evidence="2" type="ORF">IU459_10940</name>
</gene>
<reference evidence="2 3" key="1">
    <citation type="submission" date="2020-10" db="EMBL/GenBank/DDBJ databases">
        <title>Identification of Nocardia species via Next-generation sequencing and recognition of intraspecies genetic diversity.</title>
        <authorList>
            <person name="Li P."/>
            <person name="Li P."/>
            <person name="Lu B."/>
        </authorList>
    </citation>
    <scope>NUCLEOTIDE SEQUENCE [LARGE SCALE GENOMIC DNA]</scope>
    <source>
        <strain evidence="2 3">BJ06-0157</strain>
    </source>
</reference>
<evidence type="ECO:0000256" key="1">
    <source>
        <dbReference type="SAM" id="MobiDB-lite"/>
    </source>
</evidence>
<proteinExistence type="predicted"/>
<dbReference type="RefSeq" id="WP_195129355.1">
    <property type="nucleotide sequence ID" value="NZ_JADLQX010000006.1"/>
</dbReference>
<dbReference type="Proteomes" id="UP000702209">
    <property type="component" value="Unassembled WGS sequence"/>
</dbReference>
<dbReference type="EMBL" id="JADLQX010000006">
    <property type="protein sequence ID" value="MBF6298062.1"/>
    <property type="molecule type" value="Genomic_DNA"/>
</dbReference>
<protein>
    <submittedName>
        <fullName evidence="2">Uncharacterized protein</fullName>
    </submittedName>
</protein>
<keyword evidence="3" id="KW-1185">Reference proteome</keyword>
<feature type="region of interest" description="Disordered" evidence="1">
    <location>
        <begin position="1"/>
        <end position="38"/>
    </location>
</feature>